<keyword evidence="4 8" id="KW-0479">Metal-binding</keyword>
<dbReference type="AlphaFoldDB" id="A0A4R7PB56"/>
<gene>
    <name evidence="11" type="ORF">DFR24_0030</name>
</gene>
<protein>
    <submittedName>
        <fullName evidence="11">Glucose dehydrogenase</fullName>
    </submittedName>
</protein>
<feature type="signal peptide" evidence="9">
    <location>
        <begin position="1"/>
        <end position="23"/>
    </location>
</feature>
<evidence type="ECO:0000256" key="6">
    <source>
        <dbReference type="ARBA" id="ARBA00023002"/>
    </source>
</evidence>
<dbReference type="GO" id="GO:0046872">
    <property type="term" value="F:metal ion binding"/>
    <property type="evidence" value="ECO:0007669"/>
    <property type="project" value="UniProtKB-KW"/>
</dbReference>
<keyword evidence="6" id="KW-0560">Oxidoreductase</keyword>
<evidence type="ECO:0000313" key="12">
    <source>
        <dbReference type="Proteomes" id="UP000295341"/>
    </source>
</evidence>
<dbReference type="InterPro" id="IPR036909">
    <property type="entry name" value="Cyt_c-like_dom_sf"/>
</dbReference>
<dbReference type="EMBL" id="SOBT01000008">
    <property type="protein sequence ID" value="TDU30681.1"/>
    <property type="molecule type" value="Genomic_DNA"/>
</dbReference>
<accession>A0A4R7PB56</accession>
<reference evidence="11 12" key="1">
    <citation type="submission" date="2019-03" db="EMBL/GenBank/DDBJ databases">
        <title>Genomic Encyclopedia of Type Strains, Phase IV (KMG-IV): sequencing the most valuable type-strain genomes for metagenomic binning, comparative biology and taxonomic classification.</title>
        <authorList>
            <person name="Goeker M."/>
        </authorList>
    </citation>
    <scope>NUCLEOTIDE SEQUENCE [LARGE SCALE GENOMIC DNA]</scope>
    <source>
        <strain evidence="11 12">DSM 26377</strain>
    </source>
</reference>
<comment type="similarity">
    <text evidence="2">Belongs to the bacterial PQQ dehydrogenase family.</text>
</comment>
<dbReference type="InterPro" id="IPR011047">
    <property type="entry name" value="Quinoprotein_ADH-like_sf"/>
</dbReference>
<dbReference type="Gene3D" id="2.140.10.10">
    <property type="entry name" value="Quinoprotein alcohol dehydrogenase-like superfamily"/>
    <property type="match status" value="1"/>
</dbReference>
<evidence type="ECO:0000256" key="7">
    <source>
        <dbReference type="ARBA" id="ARBA00023004"/>
    </source>
</evidence>
<proteinExistence type="inferred from homology"/>
<dbReference type="PANTHER" id="PTHR32303:SF10">
    <property type="entry name" value="OUTER MEMBRANE PROTEIN ASSEMBLY FACTOR BAMB"/>
    <property type="match status" value="1"/>
</dbReference>
<evidence type="ECO:0000313" key="11">
    <source>
        <dbReference type="EMBL" id="TDU30681.1"/>
    </source>
</evidence>
<dbReference type="GO" id="GO:0009055">
    <property type="term" value="F:electron transfer activity"/>
    <property type="evidence" value="ECO:0007669"/>
    <property type="project" value="InterPro"/>
</dbReference>
<dbReference type="SUPFAM" id="SSF50998">
    <property type="entry name" value="Quinoprotein alcohol dehydrogenase-like"/>
    <property type="match status" value="1"/>
</dbReference>
<evidence type="ECO:0000256" key="9">
    <source>
        <dbReference type="SAM" id="SignalP"/>
    </source>
</evidence>
<dbReference type="GO" id="GO:0016491">
    <property type="term" value="F:oxidoreductase activity"/>
    <property type="evidence" value="ECO:0007669"/>
    <property type="project" value="UniProtKB-KW"/>
</dbReference>
<dbReference type="RefSeq" id="WP_162850944.1">
    <property type="nucleotide sequence ID" value="NZ_MWIN01000023.1"/>
</dbReference>
<organism evidence="11 12">
    <name type="scientific">Panacagrimonas perspica</name>
    <dbReference type="NCBI Taxonomy" id="381431"/>
    <lineage>
        <taxon>Bacteria</taxon>
        <taxon>Pseudomonadati</taxon>
        <taxon>Pseudomonadota</taxon>
        <taxon>Gammaproteobacteria</taxon>
        <taxon>Nevskiales</taxon>
        <taxon>Nevskiaceae</taxon>
        <taxon>Panacagrimonas</taxon>
    </lineage>
</organism>
<dbReference type="SUPFAM" id="SSF46626">
    <property type="entry name" value="Cytochrome c"/>
    <property type="match status" value="1"/>
</dbReference>
<dbReference type="InterPro" id="IPR009056">
    <property type="entry name" value="Cyt_c-like_dom"/>
</dbReference>
<feature type="domain" description="Cytochrome c" evidence="10">
    <location>
        <begin position="540"/>
        <end position="615"/>
    </location>
</feature>
<dbReference type="Gene3D" id="1.10.760.10">
    <property type="entry name" value="Cytochrome c-like domain"/>
    <property type="match status" value="1"/>
</dbReference>
<keyword evidence="3 8" id="KW-0349">Heme</keyword>
<dbReference type="Pfam" id="PF13360">
    <property type="entry name" value="PQQ_2"/>
    <property type="match status" value="1"/>
</dbReference>
<evidence type="ECO:0000256" key="2">
    <source>
        <dbReference type="ARBA" id="ARBA00008156"/>
    </source>
</evidence>
<dbReference type="Pfam" id="PF01011">
    <property type="entry name" value="PQQ"/>
    <property type="match status" value="1"/>
</dbReference>
<dbReference type="SMART" id="SM00564">
    <property type="entry name" value="PQQ"/>
    <property type="match status" value="5"/>
</dbReference>
<keyword evidence="12" id="KW-1185">Reference proteome</keyword>
<evidence type="ECO:0000256" key="3">
    <source>
        <dbReference type="ARBA" id="ARBA00022617"/>
    </source>
</evidence>
<feature type="chain" id="PRO_5030099580" evidence="9">
    <location>
        <begin position="24"/>
        <end position="615"/>
    </location>
</feature>
<keyword evidence="7 8" id="KW-0408">Iron</keyword>
<sequence length="615" mass="64950">MRTTALAIVTGVALALGSGLAAADSPTPGIAADTEWPSYNGTVDGQRYAALDQINVGNAARLGEVCRYKAEEAGTFQTGLVQVGGVIYFASPLDTLAVDATDCSVRWRHHYTPEQTPVWLINRGVAYSNGMIFRGTPDARLLAIDAQTGKTIWQHQVGDPTQGEFFSAAPQVYQGLLIIGAAGGDWGIRGRVMAFDQVTGREVWRFNTIPRGDEKGAETWKNVGSARYGGGGTWTTYTLDMAAGEVFVPVGNPTPDFIPGHRPGENLYADSMVVLDARTGALKWYYQLVSNDGHDLDLGASPMLYFNGKAEPMVALGGKDGHVYGIHRESHKRLFRTPITTIKNEHVLPTVEGILACPGPLGGVEWNGPAMDLLNKAIVVGTVDWCAILKREKEYVYKPGGFNLGGHWEFQGKGKGAVVALDPDSGKIRWKYETPGPQVAGITPTAGGVTFSGDMAGNFFALESASGKELFKAQTGGALAGGVISYMRAGKQYVAFAAGNVSRLFNESGSSGSPSLVIYALDGKNAPVAAPVSTALAGTPDPAKGGKTYATLCAACHGSKGEGGVGPKLVDIRKKLDFDATVKWIKSPSAKMPTLYPSPLDAQAVADVAAYVQGL</sequence>
<dbReference type="PROSITE" id="PS51007">
    <property type="entry name" value="CYTC"/>
    <property type="match status" value="1"/>
</dbReference>
<evidence type="ECO:0000256" key="1">
    <source>
        <dbReference type="ARBA" id="ARBA00001931"/>
    </source>
</evidence>
<dbReference type="InterPro" id="IPR002372">
    <property type="entry name" value="PQQ_rpt_dom"/>
</dbReference>
<evidence type="ECO:0000256" key="5">
    <source>
        <dbReference type="ARBA" id="ARBA00022729"/>
    </source>
</evidence>
<dbReference type="Pfam" id="PF13442">
    <property type="entry name" value="Cytochrome_CBB3"/>
    <property type="match status" value="1"/>
</dbReference>
<comment type="cofactor">
    <cofactor evidence="1">
        <name>pyrroloquinoline quinone</name>
        <dbReference type="ChEBI" id="CHEBI:58442"/>
    </cofactor>
</comment>
<evidence type="ECO:0000256" key="8">
    <source>
        <dbReference type="PROSITE-ProRule" id="PRU00433"/>
    </source>
</evidence>
<dbReference type="GO" id="GO:0020037">
    <property type="term" value="F:heme binding"/>
    <property type="evidence" value="ECO:0007669"/>
    <property type="project" value="InterPro"/>
</dbReference>
<name>A0A4R7PB56_9GAMM</name>
<evidence type="ECO:0000256" key="4">
    <source>
        <dbReference type="ARBA" id="ARBA00022723"/>
    </source>
</evidence>
<keyword evidence="5 9" id="KW-0732">Signal</keyword>
<comment type="caution">
    <text evidence="11">The sequence shown here is derived from an EMBL/GenBank/DDBJ whole genome shotgun (WGS) entry which is preliminary data.</text>
</comment>
<dbReference type="PANTHER" id="PTHR32303">
    <property type="entry name" value="QUINOPROTEIN ALCOHOL DEHYDROGENASE (CYTOCHROME C)"/>
    <property type="match status" value="1"/>
</dbReference>
<evidence type="ECO:0000259" key="10">
    <source>
        <dbReference type="PROSITE" id="PS51007"/>
    </source>
</evidence>
<dbReference type="InterPro" id="IPR018391">
    <property type="entry name" value="PQQ_b-propeller_rpt"/>
</dbReference>
<dbReference type="Proteomes" id="UP000295341">
    <property type="component" value="Unassembled WGS sequence"/>
</dbReference>